<gene>
    <name evidence="2" type="ORF">STVIR_4194</name>
</gene>
<reference evidence="2 3" key="1">
    <citation type="journal article" date="2013" name="Genome Announc.">
        <title>Draft Genome Sequence of Streptomyces viridochromogenes Strain Tu57, Producer of Avilamycin.</title>
        <authorList>
            <person name="Gruning B.A."/>
            <person name="Erxleben A."/>
            <person name="Hahnlein A."/>
            <person name="Gunther S."/>
        </authorList>
    </citation>
    <scope>NUCLEOTIDE SEQUENCE [LARGE SCALE GENOMIC DNA]</scope>
    <source>
        <strain evidence="2 3">Tue57</strain>
    </source>
</reference>
<dbReference type="AlphaFoldDB" id="L8PEL2"/>
<feature type="region of interest" description="Disordered" evidence="1">
    <location>
        <begin position="56"/>
        <end position="165"/>
    </location>
</feature>
<evidence type="ECO:0000313" key="2">
    <source>
        <dbReference type="EMBL" id="ELS54835.1"/>
    </source>
</evidence>
<protein>
    <submittedName>
        <fullName evidence="2">Uncharacterized protein</fullName>
    </submittedName>
</protein>
<proteinExistence type="predicted"/>
<feature type="compositionally biased region" description="Low complexity" evidence="1">
    <location>
        <begin position="21"/>
        <end position="37"/>
    </location>
</feature>
<sequence length="165" mass="16508">MGDVHDEGLGVAVRVDHPVPARAGDAGDAGAGAHSAAEDVGQGLQVLLGPVAAGGVGRRVGPRPAGRREELLGDRVDHFAPGGEQPDVRPLAHRRPGGRAGFQDEGFDAPVDEVGGGGQADGAGSDHDDGQLGGGGRVHGGSLRVSTSVDGLGGPAWHLYRRTST</sequence>
<comment type="caution">
    <text evidence="2">The sequence shown here is derived from an EMBL/GenBank/DDBJ whole genome shotgun (WGS) entry which is preliminary data.</text>
</comment>
<dbReference type="PATRIC" id="fig|1160705.3.peg.4150"/>
<name>L8PEL2_STRVR</name>
<dbReference type="EMBL" id="AMLP01000125">
    <property type="protein sequence ID" value="ELS54835.1"/>
    <property type="molecule type" value="Genomic_DNA"/>
</dbReference>
<feature type="compositionally biased region" description="Basic and acidic residues" evidence="1">
    <location>
        <begin position="66"/>
        <end position="78"/>
    </location>
</feature>
<organism evidence="2 3">
    <name type="scientific">Streptomyces viridochromogenes Tue57</name>
    <dbReference type="NCBI Taxonomy" id="1160705"/>
    <lineage>
        <taxon>Bacteria</taxon>
        <taxon>Bacillati</taxon>
        <taxon>Actinomycetota</taxon>
        <taxon>Actinomycetes</taxon>
        <taxon>Kitasatosporales</taxon>
        <taxon>Streptomycetaceae</taxon>
        <taxon>Streptomyces</taxon>
    </lineage>
</organism>
<dbReference type="Proteomes" id="UP000011205">
    <property type="component" value="Unassembled WGS sequence"/>
</dbReference>
<accession>L8PEL2</accession>
<feature type="region of interest" description="Disordered" evidence="1">
    <location>
        <begin position="18"/>
        <end position="37"/>
    </location>
</feature>
<evidence type="ECO:0000313" key="3">
    <source>
        <dbReference type="Proteomes" id="UP000011205"/>
    </source>
</evidence>
<evidence type="ECO:0000256" key="1">
    <source>
        <dbReference type="SAM" id="MobiDB-lite"/>
    </source>
</evidence>